<protein>
    <recommendedName>
        <fullName evidence="3">STAS domain-containing protein</fullName>
    </recommendedName>
</protein>
<keyword evidence="1" id="KW-0812">Transmembrane</keyword>
<reference evidence="2" key="1">
    <citation type="submission" date="2019-01" db="EMBL/GenBank/DDBJ databases">
        <authorList>
            <consortium name="Genoscope - CEA"/>
            <person name="William W."/>
        </authorList>
    </citation>
    <scope>NUCLEOTIDE SEQUENCE</scope>
    <source>
        <strain evidence="2">CR-1</strain>
    </source>
</reference>
<dbReference type="GO" id="GO:0005548">
    <property type="term" value="F:phospholipid transporter activity"/>
    <property type="evidence" value="ECO:0007669"/>
    <property type="project" value="TreeGrafter"/>
</dbReference>
<accession>A0A484HL88</accession>
<name>A0A484HL88_9BACT</name>
<dbReference type="InterPro" id="IPR030802">
    <property type="entry name" value="Permease_MalE"/>
</dbReference>
<dbReference type="EMBL" id="CAACVI010000023">
    <property type="protein sequence ID" value="VEN74366.1"/>
    <property type="molecule type" value="Genomic_DNA"/>
</dbReference>
<feature type="transmembrane region" description="Helical" evidence="1">
    <location>
        <begin position="365"/>
        <end position="390"/>
    </location>
</feature>
<dbReference type="PANTHER" id="PTHR30188:SF3">
    <property type="entry name" value="ABC TRANSPORTER PERMEASE"/>
    <property type="match status" value="1"/>
</dbReference>
<keyword evidence="1" id="KW-1133">Transmembrane helix</keyword>
<dbReference type="Pfam" id="PF02405">
    <property type="entry name" value="MlaE"/>
    <property type="match status" value="1"/>
</dbReference>
<evidence type="ECO:0000313" key="2">
    <source>
        <dbReference type="EMBL" id="VEN74366.1"/>
    </source>
</evidence>
<gene>
    <name evidence="2" type="ORF">EPICR_30303</name>
</gene>
<organism evidence="2">
    <name type="scientific">uncultured Desulfobacteraceae bacterium</name>
    <dbReference type="NCBI Taxonomy" id="218296"/>
    <lineage>
        <taxon>Bacteria</taxon>
        <taxon>Pseudomonadati</taxon>
        <taxon>Thermodesulfobacteriota</taxon>
        <taxon>Desulfobacteria</taxon>
        <taxon>Desulfobacterales</taxon>
        <taxon>Desulfobacteraceae</taxon>
        <taxon>environmental samples</taxon>
    </lineage>
</organism>
<proteinExistence type="inferred from homology"/>
<sequence length="395" mass="41711">MESTGITPSGMIQSGRFQSCAYEIEEGEAGAFALRLKGSVGVENAGAAIRALGPEVKALAKKPRARSLDLDISGLDRMDDFGALALSRIREMAGLAKTGGDIPGASVFSEMIDSFDRAEENQKTRRAAAPKSPGALEGMGASFLNSLSEGKRMVSFLGETALAFLYALRHPGSFRFRDMALCMEETGVKALPVIALSSFLLGLIMAFMSSLQLRQFGADLHVASLVALAMVSELGPVMTAILVAGRTGSAFAAEIGAMKISEEIDALFSMGFNPVLFLALPRIMASVIVVPILTLFANLFAILGGLLIGVVMLNLTPGSYMAQTVEVLDIFEFAWGALKSVVFALAVSWVGCLRGFQTQGSAGAVGAAATSAVVTCVFLVIFFDSVFALIRYYCF</sequence>
<feature type="transmembrane region" description="Helical" evidence="1">
    <location>
        <begin position="220"/>
        <end position="244"/>
    </location>
</feature>
<feature type="transmembrane region" description="Helical" evidence="1">
    <location>
        <begin position="287"/>
        <end position="313"/>
    </location>
</feature>
<evidence type="ECO:0000256" key="1">
    <source>
        <dbReference type="RuleBase" id="RU362044"/>
    </source>
</evidence>
<feature type="transmembrane region" description="Helical" evidence="1">
    <location>
        <begin position="190"/>
        <end position="208"/>
    </location>
</feature>
<evidence type="ECO:0008006" key="3">
    <source>
        <dbReference type="Google" id="ProtNLM"/>
    </source>
</evidence>
<feature type="transmembrane region" description="Helical" evidence="1">
    <location>
        <begin position="333"/>
        <end position="353"/>
    </location>
</feature>
<dbReference type="AlphaFoldDB" id="A0A484HL88"/>
<dbReference type="InterPro" id="IPR003453">
    <property type="entry name" value="ABC_MlaE_roteobac"/>
</dbReference>
<dbReference type="GO" id="GO:0043190">
    <property type="term" value="C:ATP-binding cassette (ABC) transporter complex"/>
    <property type="evidence" value="ECO:0007669"/>
    <property type="project" value="InterPro"/>
</dbReference>
<comment type="similarity">
    <text evidence="1">Belongs to the MlaE permease family.</text>
</comment>
<keyword evidence="1" id="KW-0472">Membrane</keyword>
<dbReference type="NCBIfam" id="TIGR00056">
    <property type="entry name" value="MlaE family lipid ABC transporter permease subunit"/>
    <property type="match status" value="1"/>
</dbReference>
<dbReference type="PANTHER" id="PTHR30188">
    <property type="entry name" value="ABC TRANSPORTER PERMEASE PROTEIN-RELATED"/>
    <property type="match status" value="1"/>
</dbReference>